<dbReference type="SMART" id="SM00212">
    <property type="entry name" value="UBCc"/>
    <property type="match status" value="1"/>
</dbReference>
<keyword evidence="14" id="KW-1185">Reference proteome</keyword>
<comment type="pathway">
    <text evidence="2">Protein modification; protein sumoylation.</text>
</comment>
<keyword evidence="4" id="KW-0547">Nucleotide-binding</keyword>
<proteinExistence type="predicted"/>
<evidence type="ECO:0000313" key="13">
    <source>
        <dbReference type="EMBL" id="KAG6376221.1"/>
    </source>
</evidence>
<dbReference type="Proteomes" id="UP000683000">
    <property type="component" value="Unassembled WGS sequence"/>
</dbReference>
<dbReference type="Pfam" id="PF00646">
    <property type="entry name" value="F-box"/>
    <property type="match status" value="1"/>
</dbReference>
<evidence type="ECO:0000259" key="12">
    <source>
        <dbReference type="PROSITE" id="PS50127"/>
    </source>
</evidence>
<evidence type="ECO:0000256" key="5">
    <source>
        <dbReference type="ARBA" id="ARBA00022786"/>
    </source>
</evidence>
<dbReference type="PANTHER" id="PTHR24067">
    <property type="entry name" value="UBIQUITIN-CONJUGATING ENZYME E2"/>
    <property type="match status" value="1"/>
</dbReference>
<keyword evidence="3" id="KW-0808">Transferase</keyword>
<evidence type="ECO:0000256" key="11">
    <source>
        <dbReference type="PROSITE-ProRule" id="PRU10133"/>
    </source>
</evidence>
<gene>
    <name evidence="13" type="ORF">JVT61DRAFT_2196</name>
</gene>
<dbReference type="InterPro" id="IPR050113">
    <property type="entry name" value="Ub_conjugating_enzyme"/>
</dbReference>
<dbReference type="PROSITE" id="PS50127">
    <property type="entry name" value="UBC_2"/>
    <property type="match status" value="1"/>
</dbReference>
<evidence type="ECO:0000256" key="4">
    <source>
        <dbReference type="ARBA" id="ARBA00022741"/>
    </source>
</evidence>
<dbReference type="InterPro" id="IPR016135">
    <property type="entry name" value="UBQ-conjugating_enzyme/RWD"/>
</dbReference>
<name>A0A8I3AB30_9AGAM</name>
<dbReference type="PROSITE" id="PS00183">
    <property type="entry name" value="UBC_1"/>
    <property type="match status" value="1"/>
</dbReference>
<evidence type="ECO:0000256" key="6">
    <source>
        <dbReference type="ARBA" id="ARBA00022840"/>
    </source>
</evidence>
<dbReference type="AlphaFoldDB" id="A0A8I3AB30"/>
<dbReference type="GO" id="GO:0016925">
    <property type="term" value="P:protein sumoylation"/>
    <property type="evidence" value="ECO:0007669"/>
    <property type="project" value="UniProtKB-ARBA"/>
</dbReference>
<dbReference type="Pfam" id="PF00179">
    <property type="entry name" value="UQ_con"/>
    <property type="match status" value="1"/>
</dbReference>
<dbReference type="GO" id="GO:0005634">
    <property type="term" value="C:nucleus"/>
    <property type="evidence" value="ECO:0007669"/>
    <property type="project" value="UniProtKB-SubCell"/>
</dbReference>
<feature type="active site" description="Glycyl thioester intermediate" evidence="11">
    <location>
        <position position="725"/>
    </location>
</feature>
<dbReference type="InterPro" id="IPR036047">
    <property type="entry name" value="F-box-like_dom_sf"/>
</dbReference>
<evidence type="ECO:0000256" key="1">
    <source>
        <dbReference type="ARBA" id="ARBA00004123"/>
    </source>
</evidence>
<evidence type="ECO:0000256" key="9">
    <source>
        <dbReference type="ARBA" id="ARBA00044296"/>
    </source>
</evidence>
<evidence type="ECO:0000256" key="10">
    <source>
        <dbReference type="ARBA" id="ARBA00081544"/>
    </source>
</evidence>
<dbReference type="OrthoDB" id="2322499at2759"/>
<protein>
    <recommendedName>
        <fullName evidence="8">SUMO-conjugating enzyme UBC9</fullName>
    </recommendedName>
    <alternativeName>
        <fullName evidence="9">Ubiquitin carrier protein 9</fullName>
    </alternativeName>
    <alternativeName>
        <fullName evidence="10">Ubiquitin-conjugating enzyme E2-18 kDa</fullName>
    </alternativeName>
</protein>
<keyword evidence="7" id="KW-0539">Nucleus</keyword>
<evidence type="ECO:0000313" key="14">
    <source>
        <dbReference type="Proteomes" id="UP000683000"/>
    </source>
</evidence>
<dbReference type="SMART" id="SM00256">
    <property type="entry name" value="FBOX"/>
    <property type="match status" value="1"/>
</dbReference>
<dbReference type="InterPro" id="IPR001810">
    <property type="entry name" value="F-box_dom"/>
</dbReference>
<feature type="domain" description="UBC core" evidence="12">
    <location>
        <begin position="636"/>
        <end position="791"/>
    </location>
</feature>
<dbReference type="SUPFAM" id="SSF54495">
    <property type="entry name" value="UBC-like"/>
    <property type="match status" value="1"/>
</dbReference>
<dbReference type="CDD" id="cd09917">
    <property type="entry name" value="F-box_SF"/>
    <property type="match status" value="1"/>
</dbReference>
<evidence type="ECO:0000256" key="3">
    <source>
        <dbReference type="ARBA" id="ARBA00022679"/>
    </source>
</evidence>
<dbReference type="InterPro" id="IPR000608">
    <property type="entry name" value="UBC"/>
</dbReference>
<dbReference type="EMBL" id="JAGFBS010000012">
    <property type="protein sequence ID" value="KAG6376221.1"/>
    <property type="molecule type" value="Genomic_DNA"/>
</dbReference>
<dbReference type="SUPFAM" id="SSF81383">
    <property type="entry name" value="F-box domain"/>
    <property type="match status" value="1"/>
</dbReference>
<keyword evidence="5" id="KW-0833">Ubl conjugation pathway</keyword>
<dbReference type="Gene3D" id="3.10.110.10">
    <property type="entry name" value="Ubiquitin Conjugating Enzyme"/>
    <property type="match status" value="1"/>
</dbReference>
<dbReference type="FunFam" id="3.10.110.10:FF:000035">
    <property type="entry name" value="SUMO-conjugating enzyme ubc9"/>
    <property type="match status" value="1"/>
</dbReference>
<accession>A0A8I3AB30</accession>
<dbReference type="GO" id="GO:0005524">
    <property type="term" value="F:ATP binding"/>
    <property type="evidence" value="ECO:0007669"/>
    <property type="project" value="UniProtKB-KW"/>
</dbReference>
<dbReference type="InterPro" id="IPR023313">
    <property type="entry name" value="UBQ-conjugating_AS"/>
</dbReference>
<dbReference type="GO" id="GO:0005694">
    <property type="term" value="C:chromosome"/>
    <property type="evidence" value="ECO:0007669"/>
    <property type="project" value="UniProtKB-ARBA"/>
</dbReference>
<comment type="subcellular location">
    <subcellularLocation>
        <location evidence="1">Nucleus</location>
    </subcellularLocation>
</comment>
<organism evidence="13 14">
    <name type="scientific">Boletus reticuloceps</name>
    <dbReference type="NCBI Taxonomy" id="495285"/>
    <lineage>
        <taxon>Eukaryota</taxon>
        <taxon>Fungi</taxon>
        <taxon>Dikarya</taxon>
        <taxon>Basidiomycota</taxon>
        <taxon>Agaricomycotina</taxon>
        <taxon>Agaricomycetes</taxon>
        <taxon>Agaricomycetidae</taxon>
        <taxon>Boletales</taxon>
        <taxon>Boletineae</taxon>
        <taxon>Boletaceae</taxon>
        <taxon>Boletoideae</taxon>
        <taxon>Boletus</taxon>
    </lineage>
</organism>
<comment type="caution">
    <text evidence="13">The sequence shown here is derived from an EMBL/GenBank/DDBJ whole genome shotgun (WGS) entry which is preliminary data.</text>
</comment>
<dbReference type="GO" id="GO:0019789">
    <property type="term" value="F:SUMO transferase activity"/>
    <property type="evidence" value="ECO:0007669"/>
    <property type="project" value="UniProtKB-ARBA"/>
</dbReference>
<sequence length="794" mass="90360">MSYHPSCKKPNHAAFVTLTNGRLKRGSLDILPFLALDILCEIFCFLRPTDLFALARTSKTFRRFLLKRSAVFIWKSARRNVDDLPEPPSDMTEVQYASLVFGFACHYKGCDGKACDTTWHLRIRSCANCRSKHQPIKANECADYLELCGMLTCYPDALERYIPCGPFLNSKGKFVKGFQEHHIKAFKDELSALPVPERQAYLDRCKQATEVIGQFASAGVAWQLKAKNVRLVELRNKRAARAEIIREDLIAAGFREEIDHFGWDRIRKHSLINSTQAVSDKVRSSILDQLVEYMLGWQELRMEEQVYAFRRRVFIDAWLQFTTDDFHNAPSNSPYLPLPPNATIGLFESIDSVIRQSSPISHESLLEQLQATFVRAREYILEWHKTTRRELASLLPGYKADDDDEAVCAQLNLATSVFQCTGRNCRAQGRTLTYPEILLHPCFTLVTPGNGPSPKDPRGIAHQKACLVMGGPWNCSGRVQMHPRQCVVNKLLLCCGRDPGSTTAAEMDKQGPRFRCAECAGQDKVLRFMCNTSITIHPDSALKQPWFMASRLPRVQIDPRVFRNLRPFSRVSGDTVGDYSVCLLCPPRIPSWNTRFGFENLMVHIKNKHGVPSPVFGKHYKVDVNITPLYLDLVIIKQPRLAEERKQWRKDHPFGFYAKPVKAADGTMNLMEWEVGIPGKAGTPWEGGLYKLSMTFPEDYPSKPPKCKFTPPLFHPNVYPSGTVCLSILDEEKSWKPAITIKQILLGIQDLLDDPNVNDPAQSDAYTMFKWGFRCRDYFHTAYSLSRNDKVAYE</sequence>
<evidence type="ECO:0000256" key="7">
    <source>
        <dbReference type="ARBA" id="ARBA00023242"/>
    </source>
</evidence>
<reference evidence="13" key="1">
    <citation type="submission" date="2021-03" db="EMBL/GenBank/DDBJ databases">
        <title>Evolutionary innovations through gain and loss of genes in the ectomycorrhizal Boletales.</title>
        <authorList>
            <person name="Wu G."/>
            <person name="Miyauchi S."/>
            <person name="Morin E."/>
            <person name="Yang Z.-L."/>
            <person name="Xu J."/>
            <person name="Martin F.M."/>
        </authorList>
    </citation>
    <scope>NUCLEOTIDE SEQUENCE</scope>
    <source>
        <strain evidence="13">BR01</strain>
    </source>
</reference>
<dbReference type="CDD" id="cd23798">
    <property type="entry name" value="UBCc_UBE2I"/>
    <property type="match status" value="1"/>
</dbReference>
<keyword evidence="6" id="KW-0067">ATP-binding</keyword>
<evidence type="ECO:0000256" key="8">
    <source>
        <dbReference type="ARBA" id="ARBA00039165"/>
    </source>
</evidence>
<evidence type="ECO:0000256" key="2">
    <source>
        <dbReference type="ARBA" id="ARBA00004718"/>
    </source>
</evidence>